<dbReference type="PANTHER" id="PTHR30126:SF94">
    <property type="entry name" value="LYSR FAMILY TRANSCRIPTIONAL REGULATOR"/>
    <property type="match status" value="1"/>
</dbReference>
<dbReference type="Gene3D" id="3.40.190.290">
    <property type="match status" value="1"/>
</dbReference>
<dbReference type="GO" id="GO:0003700">
    <property type="term" value="F:DNA-binding transcription factor activity"/>
    <property type="evidence" value="ECO:0007669"/>
    <property type="project" value="InterPro"/>
</dbReference>
<evidence type="ECO:0000256" key="3">
    <source>
        <dbReference type="ARBA" id="ARBA00023125"/>
    </source>
</evidence>
<dbReference type="SUPFAM" id="SSF46785">
    <property type="entry name" value="Winged helix' DNA-binding domain"/>
    <property type="match status" value="1"/>
</dbReference>
<feature type="domain" description="HTH lysR-type" evidence="5">
    <location>
        <begin position="1"/>
        <end position="58"/>
    </location>
</feature>
<dbReference type="OrthoDB" id="5338251at2"/>
<reference evidence="6 7" key="1">
    <citation type="submission" date="2019-11" db="EMBL/GenBank/DDBJ databases">
        <title>Comparative genomics of hydrocarbon-degrading Desulfosarcina strains.</title>
        <authorList>
            <person name="Watanabe M."/>
            <person name="Kojima H."/>
            <person name="Fukui M."/>
        </authorList>
    </citation>
    <scope>NUCLEOTIDE SEQUENCE [LARGE SCALE GENOMIC DNA]</scope>
    <source>
        <strain evidence="6 7">PP31</strain>
    </source>
</reference>
<dbReference type="Proteomes" id="UP000427769">
    <property type="component" value="Chromosome"/>
</dbReference>
<dbReference type="InterPro" id="IPR000847">
    <property type="entry name" value="LysR_HTH_N"/>
</dbReference>
<evidence type="ECO:0000313" key="7">
    <source>
        <dbReference type="Proteomes" id="UP000427769"/>
    </source>
</evidence>
<dbReference type="GO" id="GO:0000976">
    <property type="term" value="F:transcription cis-regulatory region binding"/>
    <property type="evidence" value="ECO:0007669"/>
    <property type="project" value="TreeGrafter"/>
</dbReference>
<dbReference type="Pfam" id="PF00126">
    <property type="entry name" value="HTH_1"/>
    <property type="match status" value="1"/>
</dbReference>
<keyword evidence="4" id="KW-0804">Transcription</keyword>
<evidence type="ECO:0000256" key="2">
    <source>
        <dbReference type="ARBA" id="ARBA00023015"/>
    </source>
</evidence>
<evidence type="ECO:0000259" key="5">
    <source>
        <dbReference type="PROSITE" id="PS50931"/>
    </source>
</evidence>
<dbReference type="InterPro" id="IPR036388">
    <property type="entry name" value="WH-like_DNA-bd_sf"/>
</dbReference>
<dbReference type="EMBL" id="AP021875">
    <property type="protein sequence ID" value="BBO78360.1"/>
    <property type="molecule type" value="Genomic_DNA"/>
</dbReference>
<dbReference type="PANTHER" id="PTHR30126">
    <property type="entry name" value="HTH-TYPE TRANSCRIPTIONAL REGULATOR"/>
    <property type="match status" value="1"/>
</dbReference>
<keyword evidence="3" id="KW-0238">DNA-binding</keyword>
<comment type="similarity">
    <text evidence="1">Belongs to the LysR transcriptional regulatory family.</text>
</comment>
<dbReference type="RefSeq" id="WP_155307003.1">
    <property type="nucleotide sequence ID" value="NZ_AP021875.1"/>
</dbReference>
<keyword evidence="7" id="KW-1185">Reference proteome</keyword>
<gene>
    <name evidence="6" type="ORF">DSCW_57770</name>
</gene>
<accession>A0A5K7ZC23</accession>
<dbReference type="InterPro" id="IPR036390">
    <property type="entry name" value="WH_DNA-bd_sf"/>
</dbReference>
<dbReference type="Gene3D" id="1.10.10.10">
    <property type="entry name" value="Winged helix-like DNA-binding domain superfamily/Winged helix DNA-binding domain"/>
    <property type="match status" value="1"/>
</dbReference>
<dbReference type="PRINTS" id="PR00039">
    <property type="entry name" value="HTHLYSR"/>
</dbReference>
<dbReference type="KEGG" id="dwd:DSCW_57770"/>
<dbReference type="Pfam" id="PF03466">
    <property type="entry name" value="LysR_substrate"/>
    <property type="match status" value="1"/>
</dbReference>
<evidence type="ECO:0000256" key="1">
    <source>
        <dbReference type="ARBA" id="ARBA00009437"/>
    </source>
</evidence>
<dbReference type="AlphaFoldDB" id="A0A5K7ZC23"/>
<keyword evidence="2" id="KW-0805">Transcription regulation</keyword>
<proteinExistence type="inferred from homology"/>
<sequence>MNLNQLKALDALEQTGSFSGAADRLGLTQPAVSIQLRKLQDQHGVKLFWRCGRHLEFSSLGKELVLKARKILGLIDDFEESLTSAGELRNGRLTIGLSCHYLVMELLAVFMERYPGIQVKAKIGDSINLVEDVIACRLDLAEITGVAPDDRLVNFTYSDQSIVLFISMDHPWARRPSIEAAELNGRQMVARHAGSMTRQIFNQRLNRRDIHPQVVMELDSWEAMKEAVAAGIGFGIALEDEYIHDPRLTGVRITDLDLSARQFVVCLPEFEHLRPIQAFFDVVREIKSDRSRLFSKTAANTFPQPVERLSSPACRTAGPLYP</sequence>
<name>A0A5K7ZC23_9BACT</name>
<dbReference type="PROSITE" id="PS50931">
    <property type="entry name" value="HTH_LYSR"/>
    <property type="match status" value="1"/>
</dbReference>
<organism evidence="6 7">
    <name type="scientific">Desulfosarcina widdelii</name>
    <dbReference type="NCBI Taxonomy" id="947919"/>
    <lineage>
        <taxon>Bacteria</taxon>
        <taxon>Pseudomonadati</taxon>
        <taxon>Thermodesulfobacteriota</taxon>
        <taxon>Desulfobacteria</taxon>
        <taxon>Desulfobacterales</taxon>
        <taxon>Desulfosarcinaceae</taxon>
        <taxon>Desulfosarcina</taxon>
    </lineage>
</organism>
<evidence type="ECO:0000256" key="4">
    <source>
        <dbReference type="ARBA" id="ARBA00023163"/>
    </source>
</evidence>
<evidence type="ECO:0000313" key="6">
    <source>
        <dbReference type="EMBL" id="BBO78360.1"/>
    </source>
</evidence>
<protein>
    <submittedName>
        <fullName evidence="6">Transcriptional regulator</fullName>
    </submittedName>
</protein>
<dbReference type="InterPro" id="IPR005119">
    <property type="entry name" value="LysR_subst-bd"/>
</dbReference>
<dbReference type="SUPFAM" id="SSF53850">
    <property type="entry name" value="Periplasmic binding protein-like II"/>
    <property type="match status" value="1"/>
</dbReference>